<keyword evidence="3" id="KW-1185">Reference proteome</keyword>
<feature type="compositionally biased region" description="Basic and acidic residues" evidence="1">
    <location>
        <begin position="117"/>
        <end position="129"/>
    </location>
</feature>
<dbReference type="SUPFAM" id="SSF46785">
    <property type="entry name" value="Winged helix' DNA-binding domain"/>
    <property type="match status" value="1"/>
</dbReference>
<feature type="region of interest" description="Disordered" evidence="1">
    <location>
        <begin position="106"/>
        <end position="129"/>
    </location>
</feature>
<gene>
    <name evidence="2" type="ORF">SAMN04489841_3174</name>
</gene>
<accession>A0A1H9M244</accession>
<evidence type="ECO:0000313" key="3">
    <source>
        <dbReference type="Proteomes" id="UP000199114"/>
    </source>
</evidence>
<evidence type="ECO:0008006" key="4">
    <source>
        <dbReference type="Google" id="ProtNLM"/>
    </source>
</evidence>
<dbReference type="EMBL" id="FOFD01000004">
    <property type="protein sequence ID" value="SER17732.1"/>
    <property type="molecule type" value="Genomic_DNA"/>
</dbReference>
<reference evidence="3" key="1">
    <citation type="submission" date="2016-10" db="EMBL/GenBank/DDBJ databases">
        <authorList>
            <person name="Varghese N."/>
            <person name="Submissions S."/>
        </authorList>
    </citation>
    <scope>NUCLEOTIDE SEQUENCE [LARGE SCALE GENOMIC DNA]</scope>
    <source>
        <strain evidence="3">DSM 25055</strain>
    </source>
</reference>
<evidence type="ECO:0000256" key="1">
    <source>
        <dbReference type="SAM" id="MobiDB-lite"/>
    </source>
</evidence>
<dbReference type="RefSeq" id="WP_175480166.1">
    <property type="nucleotide sequence ID" value="NZ_FOFD01000004.1"/>
</dbReference>
<organism evidence="2 3">
    <name type="scientific">Natrinema salaciae</name>
    <dbReference type="NCBI Taxonomy" id="1186196"/>
    <lineage>
        <taxon>Archaea</taxon>
        <taxon>Methanobacteriati</taxon>
        <taxon>Methanobacteriota</taxon>
        <taxon>Stenosarchaea group</taxon>
        <taxon>Halobacteria</taxon>
        <taxon>Halobacteriales</taxon>
        <taxon>Natrialbaceae</taxon>
        <taxon>Natrinema</taxon>
    </lineage>
</organism>
<evidence type="ECO:0000313" key="2">
    <source>
        <dbReference type="EMBL" id="SER17732.1"/>
    </source>
</evidence>
<dbReference type="AlphaFoldDB" id="A0A1H9M244"/>
<proteinExistence type="predicted"/>
<protein>
    <recommendedName>
        <fullName evidence="4">Transcriptional regulator PadR-like family protein</fullName>
    </recommendedName>
</protein>
<sequence length="129" mass="14632">MTAPDDRSAASWVDLSAFQRDCLEVVARRERDDDPCDERGILRAFERSPRSVTRARLDPTLHVLVDHGLLEKRRLEALRYEYPLTDDGRALLSRRVDRLADACGLELPASGTTDDAPAARDREGERERT</sequence>
<dbReference type="InterPro" id="IPR036390">
    <property type="entry name" value="WH_DNA-bd_sf"/>
</dbReference>
<name>A0A1H9M244_9EURY</name>
<dbReference type="Proteomes" id="UP000199114">
    <property type="component" value="Unassembled WGS sequence"/>
</dbReference>